<dbReference type="RefSeq" id="WP_184017491.1">
    <property type="nucleotide sequence ID" value="NZ_JACHFD010000006.1"/>
</dbReference>
<dbReference type="AlphaFoldDB" id="A0A840V703"/>
<evidence type="ECO:0000313" key="1">
    <source>
        <dbReference type="EMBL" id="MBB5351384.1"/>
    </source>
</evidence>
<gene>
    <name evidence="1" type="ORF">HNR46_001620</name>
</gene>
<dbReference type="EMBL" id="JACHFD010000006">
    <property type="protein sequence ID" value="MBB5351384.1"/>
    <property type="molecule type" value="Genomic_DNA"/>
</dbReference>
<organism evidence="1 2">
    <name type="scientific">Haloferula luteola</name>
    <dbReference type="NCBI Taxonomy" id="595692"/>
    <lineage>
        <taxon>Bacteria</taxon>
        <taxon>Pseudomonadati</taxon>
        <taxon>Verrucomicrobiota</taxon>
        <taxon>Verrucomicrobiia</taxon>
        <taxon>Verrucomicrobiales</taxon>
        <taxon>Verrucomicrobiaceae</taxon>
        <taxon>Haloferula</taxon>
    </lineage>
</organism>
<evidence type="ECO:0000313" key="2">
    <source>
        <dbReference type="Proteomes" id="UP000557717"/>
    </source>
</evidence>
<accession>A0A840V703</accession>
<keyword evidence="2" id="KW-1185">Reference proteome</keyword>
<comment type="caution">
    <text evidence="1">The sequence shown here is derived from an EMBL/GenBank/DDBJ whole genome shotgun (WGS) entry which is preliminary data.</text>
</comment>
<reference evidence="1 2" key="1">
    <citation type="submission" date="2020-08" db="EMBL/GenBank/DDBJ databases">
        <title>Genomic Encyclopedia of Type Strains, Phase IV (KMG-IV): sequencing the most valuable type-strain genomes for metagenomic binning, comparative biology and taxonomic classification.</title>
        <authorList>
            <person name="Goeker M."/>
        </authorList>
    </citation>
    <scope>NUCLEOTIDE SEQUENCE [LARGE SCALE GENOMIC DNA]</scope>
    <source>
        <strain evidence="1 2">YC6886</strain>
    </source>
</reference>
<proteinExistence type="predicted"/>
<dbReference type="Proteomes" id="UP000557717">
    <property type="component" value="Unassembled WGS sequence"/>
</dbReference>
<sequence>MRSPIANPPAPEWAEGLPEEVVRAVRQEAIRRGVRAIEIVREWTIQAAQSLTSKSEKSA</sequence>
<protein>
    <submittedName>
        <fullName evidence="1">Uncharacterized protein</fullName>
    </submittedName>
</protein>
<name>A0A840V703_9BACT</name>